<protein>
    <recommendedName>
        <fullName evidence="9">PGG domain-containing protein</fullName>
    </recommendedName>
</protein>
<dbReference type="SUPFAM" id="SSF48403">
    <property type="entry name" value="Ankyrin repeat"/>
    <property type="match status" value="1"/>
</dbReference>
<evidence type="ECO:0000313" key="10">
    <source>
        <dbReference type="EnsemblPlants" id="QL05p008866:mrna"/>
    </source>
</evidence>
<evidence type="ECO:0000313" key="11">
    <source>
        <dbReference type="Proteomes" id="UP000594261"/>
    </source>
</evidence>
<reference evidence="10 11" key="1">
    <citation type="journal article" date="2016" name="G3 (Bethesda)">
        <title>First Draft Assembly and Annotation of the Genome of a California Endemic Oak Quercus lobata Nee (Fagaceae).</title>
        <authorList>
            <person name="Sork V.L."/>
            <person name="Fitz-Gibbon S.T."/>
            <person name="Puiu D."/>
            <person name="Crepeau M."/>
            <person name="Gugger P.F."/>
            <person name="Sherman R."/>
            <person name="Stevens K."/>
            <person name="Langley C.H."/>
            <person name="Pellegrini M."/>
            <person name="Salzberg S.L."/>
        </authorList>
    </citation>
    <scope>NUCLEOTIDE SEQUENCE [LARGE SCALE GENOMIC DNA]</scope>
    <source>
        <strain evidence="10 11">cv. SW786</strain>
    </source>
</reference>
<dbReference type="SMART" id="SM00248">
    <property type="entry name" value="ANK"/>
    <property type="match status" value="6"/>
</dbReference>
<dbReference type="AlphaFoldDB" id="A0A7N2LM45"/>
<sequence>MEMTQMRREGDDVIDLYKATGSGCRDDTTMEITNEGGDDIVHLYNASASGCTTTLKSLIDKDPRILYKISLTSFSETPLHISALLGHLDFTRILLAQNPHLAVELDSHKRCSLHLASAEGHIEIVKELLHANEDTCSIYDEDGKIPLHYAAMRGRIEVVKALIAVRPDSTRVMLNWKETTLHLCVKYNQLEALKLLVDSVSDEGEFLNFKDHEGGNTILHLAVMLRQIETVKYLLSVSKVGEEVDSLNYMGFTALQMLEQNCPKDFKSFTIRNILMDVGARVERVNNLSPLSAVAVGHHESVEPIPLRKNWLKYLKYQGDWVEDNRGAIMVVATVITTIAFQNIAKPPGGVWQANTTDFTDSKGNPVCTPRNPCYAGNSVFAYGGTTNMRYLYFSISNTISFVASLSVTFLLISGFPIKNKVCVPPDICSMYNSHITGCILFSCILHGDPGHTV</sequence>
<dbReference type="EnsemblPlants" id="QL05p008866:mrna">
    <property type="protein sequence ID" value="QL05p008866:mrna"/>
    <property type="gene ID" value="QL05p008866"/>
</dbReference>
<evidence type="ECO:0000259" key="9">
    <source>
        <dbReference type="Pfam" id="PF13962"/>
    </source>
</evidence>
<evidence type="ECO:0000256" key="6">
    <source>
        <dbReference type="ARBA" id="ARBA00023136"/>
    </source>
</evidence>
<dbReference type="PROSITE" id="PS50088">
    <property type="entry name" value="ANK_REPEAT"/>
    <property type="match status" value="1"/>
</dbReference>
<keyword evidence="6 8" id="KW-0472">Membrane</keyword>
<dbReference type="PROSITE" id="PS50297">
    <property type="entry name" value="ANK_REP_REGION"/>
    <property type="match status" value="1"/>
</dbReference>
<keyword evidence="11" id="KW-1185">Reference proteome</keyword>
<dbReference type="Gene3D" id="1.25.40.20">
    <property type="entry name" value="Ankyrin repeat-containing domain"/>
    <property type="match status" value="1"/>
</dbReference>
<dbReference type="InterPro" id="IPR036770">
    <property type="entry name" value="Ankyrin_rpt-contain_sf"/>
</dbReference>
<evidence type="ECO:0000256" key="1">
    <source>
        <dbReference type="ARBA" id="ARBA00004141"/>
    </source>
</evidence>
<feature type="domain" description="PGG" evidence="9">
    <location>
        <begin position="320"/>
        <end position="416"/>
    </location>
</feature>
<dbReference type="Proteomes" id="UP000594261">
    <property type="component" value="Chromosome 5"/>
</dbReference>
<dbReference type="PANTHER" id="PTHR24186:SF37">
    <property type="entry name" value="PGG DOMAIN-CONTAINING PROTEIN"/>
    <property type="match status" value="1"/>
</dbReference>
<keyword evidence="4 8" id="KW-1133">Transmembrane helix</keyword>
<dbReference type="InterPro" id="IPR002110">
    <property type="entry name" value="Ankyrin_rpt"/>
</dbReference>
<name>A0A7N2LM45_QUELO</name>
<evidence type="ECO:0000256" key="5">
    <source>
        <dbReference type="ARBA" id="ARBA00023043"/>
    </source>
</evidence>
<accession>A0A7N2LM45</accession>
<dbReference type="InParanoid" id="A0A7N2LM45"/>
<keyword evidence="5 7" id="KW-0040">ANK repeat</keyword>
<feature type="transmembrane region" description="Helical" evidence="8">
    <location>
        <begin position="391"/>
        <end position="413"/>
    </location>
</feature>
<comment type="subcellular location">
    <subcellularLocation>
        <location evidence="1">Membrane</location>
        <topology evidence="1">Multi-pass membrane protein</topology>
    </subcellularLocation>
</comment>
<dbReference type="Pfam" id="PF00023">
    <property type="entry name" value="Ank"/>
    <property type="match status" value="1"/>
</dbReference>
<dbReference type="Pfam" id="PF12796">
    <property type="entry name" value="Ank_2"/>
    <property type="match status" value="2"/>
</dbReference>
<evidence type="ECO:0000256" key="3">
    <source>
        <dbReference type="ARBA" id="ARBA00022737"/>
    </source>
</evidence>
<reference evidence="10" key="2">
    <citation type="submission" date="2021-01" db="UniProtKB">
        <authorList>
            <consortium name="EnsemblPlants"/>
        </authorList>
    </citation>
    <scope>IDENTIFICATION</scope>
</reference>
<dbReference type="Gramene" id="QL05p008866:mrna">
    <property type="protein sequence ID" value="QL05p008866:mrna"/>
    <property type="gene ID" value="QL05p008866"/>
</dbReference>
<dbReference type="GO" id="GO:0005886">
    <property type="term" value="C:plasma membrane"/>
    <property type="evidence" value="ECO:0007669"/>
    <property type="project" value="TreeGrafter"/>
</dbReference>
<organism evidence="10 11">
    <name type="scientific">Quercus lobata</name>
    <name type="common">Valley oak</name>
    <dbReference type="NCBI Taxonomy" id="97700"/>
    <lineage>
        <taxon>Eukaryota</taxon>
        <taxon>Viridiplantae</taxon>
        <taxon>Streptophyta</taxon>
        <taxon>Embryophyta</taxon>
        <taxon>Tracheophyta</taxon>
        <taxon>Spermatophyta</taxon>
        <taxon>Magnoliopsida</taxon>
        <taxon>eudicotyledons</taxon>
        <taxon>Gunneridae</taxon>
        <taxon>Pentapetalae</taxon>
        <taxon>rosids</taxon>
        <taxon>fabids</taxon>
        <taxon>Fagales</taxon>
        <taxon>Fagaceae</taxon>
        <taxon>Quercus</taxon>
    </lineage>
</organism>
<dbReference type="OMA" id="MELMSIC"/>
<keyword evidence="2 8" id="KW-0812">Transmembrane</keyword>
<proteinExistence type="predicted"/>
<evidence type="ECO:0000256" key="8">
    <source>
        <dbReference type="SAM" id="Phobius"/>
    </source>
</evidence>
<evidence type="ECO:0000256" key="2">
    <source>
        <dbReference type="ARBA" id="ARBA00022692"/>
    </source>
</evidence>
<evidence type="ECO:0000256" key="4">
    <source>
        <dbReference type="ARBA" id="ARBA00022989"/>
    </source>
</evidence>
<evidence type="ECO:0000256" key="7">
    <source>
        <dbReference type="PROSITE-ProRule" id="PRU00023"/>
    </source>
</evidence>
<dbReference type="PANTHER" id="PTHR24186">
    <property type="entry name" value="PROTEIN PHOSPHATASE 1 REGULATORY SUBUNIT"/>
    <property type="match status" value="1"/>
</dbReference>
<dbReference type="EMBL" id="LRBV02000005">
    <property type="status" value="NOT_ANNOTATED_CDS"/>
    <property type="molecule type" value="Genomic_DNA"/>
</dbReference>
<keyword evidence="3" id="KW-0677">Repeat</keyword>
<feature type="repeat" description="ANK" evidence="7">
    <location>
        <begin position="142"/>
        <end position="163"/>
    </location>
</feature>
<dbReference type="InterPro" id="IPR026961">
    <property type="entry name" value="PGG_dom"/>
</dbReference>
<dbReference type="Pfam" id="PF13962">
    <property type="entry name" value="PGG"/>
    <property type="match status" value="1"/>
</dbReference>